<sequence length="81" mass="8976">MSAIEKIKLAIAVIEKYGFKSIIGIEATKFDNTTANVHLSDATELTGFDCQVVDHDQMREVLAMVDDVRVFVMLEIESTVA</sequence>
<name>A0ABR8XYW1_9BACL</name>
<evidence type="ECO:0000313" key="2">
    <source>
        <dbReference type="Proteomes" id="UP000619101"/>
    </source>
</evidence>
<proteinExistence type="predicted"/>
<dbReference type="EMBL" id="JACSPZ010000004">
    <property type="protein sequence ID" value="MBD8037123.1"/>
    <property type="molecule type" value="Genomic_DNA"/>
</dbReference>
<comment type="caution">
    <text evidence="1">The sequence shown here is derived from an EMBL/GenBank/DDBJ whole genome shotgun (WGS) entry which is preliminary data.</text>
</comment>
<dbReference type="Proteomes" id="UP000619101">
    <property type="component" value="Unassembled WGS sequence"/>
</dbReference>
<keyword evidence="2" id="KW-1185">Reference proteome</keyword>
<accession>A0ABR8XYW1</accession>
<gene>
    <name evidence="1" type="ORF">H9635_10230</name>
</gene>
<reference evidence="1 2" key="1">
    <citation type="submission" date="2020-08" db="EMBL/GenBank/DDBJ databases">
        <title>A Genomic Blueprint of the Chicken Gut Microbiome.</title>
        <authorList>
            <person name="Gilroy R."/>
            <person name="Ravi A."/>
            <person name="Getino M."/>
            <person name="Pursley I."/>
            <person name="Horton D.L."/>
            <person name="Alikhan N.-F."/>
            <person name="Baker D."/>
            <person name="Gharbi K."/>
            <person name="Hall N."/>
            <person name="Watson M."/>
            <person name="Adriaenssens E.M."/>
            <person name="Foster-Nyarko E."/>
            <person name="Jarju S."/>
            <person name="Secka A."/>
            <person name="Antonio M."/>
            <person name="Oren A."/>
            <person name="Chaudhuri R."/>
            <person name="La Ragione R.M."/>
            <person name="Hildebrand F."/>
            <person name="Pallen M.J."/>
        </authorList>
    </citation>
    <scope>NUCLEOTIDE SEQUENCE [LARGE SCALE GENOMIC DNA]</scope>
    <source>
        <strain evidence="1 2">A46</strain>
    </source>
</reference>
<dbReference type="RefSeq" id="WP_191700193.1">
    <property type="nucleotide sequence ID" value="NZ_JACSPZ010000004.1"/>
</dbReference>
<organism evidence="1 2">
    <name type="scientific">Solibacillus faecavium</name>
    <dbReference type="NCBI Taxonomy" id="2762221"/>
    <lineage>
        <taxon>Bacteria</taxon>
        <taxon>Bacillati</taxon>
        <taxon>Bacillota</taxon>
        <taxon>Bacilli</taxon>
        <taxon>Bacillales</taxon>
        <taxon>Caryophanaceae</taxon>
        <taxon>Solibacillus</taxon>
    </lineage>
</organism>
<evidence type="ECO:0000313" key="1">
    <source>
        <dbReference type="EMBL" id="MBD8037123.1"/>
    </source>
</evidence>
<protein>
    <submittedName>
        <fullName evidence="1">Uncharacterized protein</fullName>
    </submittedName>
</protein>